<evidence type="ECO:0000256" key="2">
    <source>
        <dbReference type="SAM" id="Phobius"/>
    </source>
</evidence>
<dbReference type="EMBL" id="JH126405">
    <property type="protein sequence ID" value="EGX88658.1"/>
    <property type="molecule type" value="Genomic_DNA"/>
</dbReference>
<dbReference type="InterPro" id="IPR036770">
    <property type="entry name" value="Ankyrin_rpt-contain_sf"/>
</dbReference>
<keyword evidence="2" id="KW-0812">Transmembrane</keyword>
<dbReference type="RefSeq" id="XP_006673903.1">
    <property type="nucleotide sequence ID" value="XM_006673840.1"/>
</dbReference>
<protein>
    <submittedName>
        <fullName evidence="3">Ankyrin repeat-containing domain</fullName>
    </submittedName>
</protein>
<dbReference type="KEGG" id="cmt:CCM_08703"/>
<dbReference type="InterPro" id="IPR002110">
    <property type="entry name" value="Ankyrin_rpt"/>
</dbReference>
<dbReference type="PROSITE" id="PS50088">
    <property type="entry name" value="ANK_REPEAT"/>
    <property type="match status" value="1"/>
</dbReference>
<evidence type="ECO:0000256" key="1">
    <source>
        <dbReference type="PROSITE-ProRule" id="PRU00023"/>
    </source>
</evidence>
<name>G3JS12_CORMM</name>
<evidence type="ECO:0000313" key="4">
    <source>
        <dbReference type="Proteomes" id="UP000001610"/>
    </source>
</evidence>
<dbReference type="SMART" id="SM00248">
    <property type="entry name" value="ANK"/>
    <property type="match status" value="3"/>
</dbReference>
<keyword evidence="2" id="KW-0472">Membrane</keyword>
<dbReference type="Proteomes" id="UP000001610">
    <property type="component" value="Unassembled WGS sequence"/>
</dbReference>
<dbReference type="SUPFAM" id="SSF48403">
    <property type="entry name" value="Ankyrin repeat"/>
    <property type="match status" value="1"/>
</dbReference>
<dbReference type="VEuPathDB" id="FungiDB:CCM_08703"/>
<dbReference type="GeneID" id="18170709"/>
<sequence length="787" mass="88728">MTDNDDRFLDTLYSLTERASSDGETSDTPSEVKNLLRKELPEETTLRARRLDALMFKANGNDAYRASILPLLLQIRCQSPSIRGEYGRTALEMAILFGDVKMIDRAIVQAERFSGGIFQNGYARASLLNLISWRQDSSDRENILRLLSNFVLWKPRSENDDGRNAAHVACLHGDFKAAMVTLEFLERKSPGFINLRTTVPAGSTTCLHLTVQWGDSVMTRWLLEHGASTDMEDASGNDAWSMCCALIEDVVDNSREKYGEVLCAMLYNYSAREFTNYRARYLSRSPLSPQLTWTSCDIYTKFASENYMALPCQVYIISANNDCLIGLLDSTSMYGGGTYLAARHLRRTFREGGNRYNGLIYREPSVIHYRCKLPLWEAGQMLEKERDIMSISIGTKGQKRDFSTLGARIIGGKGMHEVHLPLTLDEYCNTALNSNSLYKRNYDQVLVRYLVEQENLHRGKNPSPLAGWTPAGHTRLLMVHHIWIDVLPKGIVIAFPEAVAEDKEVKGFLARYSQTYRNAEPYEDATAGTQMLHAAELLSTFIRLLEMSNMAGLSEPVLNIFQKSITQISEQVEKDFGFSSRENQRRLADRERKLFHDISDVREELAMIGSVVFEQAEVWLELARVMETNYHPTAPTDARDTMCDDGIDHDIIPTTSRYLQKLQRRIEKLDKDAARVQILITQVLEMKRSYSGIREAHWTAMMGVAVFIFTAVTVIFTPLSVVFSLLAVPRDSILVGPADDKTGLVRDWAGSMPNSVSGDVVERSGGCGHPCHRVVQFIQSNIATSSD</sequence>
<dbReference type="AlphaFoldDB" id="G3JS12"/>
<accession>G3JS12</accession>
<dbReference type="InParanoid" id="G3JS12"/>
<reference evidence="3 4" key="1">
    <citation type="journal article" date="2011" name="Genome Biol.">
        <title>Genome sequence of the insect pathogenic fungus Cordyceps militaris, a valued traditional Chinese medicine.</title>
        <authorList>
            <person name="Zheng P."/>
            <person name="Xia Y."/>
            <person name="Xiao G."/>
            <person name="Xiong C."/>
            <person name="Hu X."/>
            <person name="Zhang S."/>
            <person name="Zheng H."/>
            <person name="Huang Y."/>
            <person name="Zhou Y."/>
            <person name="Wang S."/>
            <person name="Zhao G.P."/>
            <person name="Liu X."/>
            <person name="St Leger R.J."/>
            <person name="Wang C."/>
        </authorList>
    </citation>
    <scope>NUCLEOTIDE SEQUENCE [LARGE SCALE GENOMIC DNA]</scope>
    <source>
        <strain evidence="3 4">CM01</strain>
    </source>
</reference>
<gene>
    <name evidence="3" type="ORF">CCM_08703</name>
</gene>
<evidence type="ECO:0000313" key="3">
    <source>
        <dbReference type="EMBL" id="EGX88658.1"/>
    </source>
</evidence>
<proteinExistence type="predicted"/>
<keyword evidence="4" id="KW-1185">Reference proteome</keyword>
<organism evidence="3 4">
    <name type="scientific">Cordyceps militaris (strain CM01)</name>
    <name type="common">Caterpillar fungus</name>
    <dbReference type="NCBI Taxonomy" id="983644"/>
    <lineage>
        <taxon>Eukaryota</taxon>
        <taxon>Fungi</taxon>
        <taxon>Dikarya</taxon>
        <taxon>Ascomycota</taxon>
        <taxon>Pezizomycotina</taxon>
        <taxon>Sordariomycetes</taxon>
        <taxon>Hypocreomycetidae</taxon>
        <taxon>Hypocreales</taxon>
        <taxon>Cordycipitaceae</taxon>
        <taxon>Cordyceps</taxon>
    </lineage>
</organism>
<keyword evidence="2" id="KW-1133">Transmembrane helix</keyword>
<feature type="transmembrane region" description="Helical" evidence="2">
    <location>
        <begin position="698"/>
        <end position="728"/>
    </location>
</feature>
<dbReference type="Pfam" id="PF00023">
    <property type="entry name" value="Ank"/>
    <property type="match status" value="1"/>
</dbReference>
<dbReference type="HOGENOM" id="CLU_356384_0_0_1"/>
<keyword evidence="1" id="KW-0040">ANK repeat</keyword>
<dbReference type="eggNOG" id="ENOG502SVGN">
    <property type="taxonomic scope" value="Eukaryota"/>
</dbReference>
<dbReference type="OrthoDB" id="341259at2759"/>
<feature type="repeat" description="ANK" evidence="1">
    <location>
        <begin position="202"/>
        <end position="234"/>
    </location>
</feature>
<dbReference type="Gene3D" id="1.25.40.20">
    <property type="entry name" value="Ankyrin repeat-containing domain"/>
    <property type="match status" value="1"/>
</dbReference>